<dbReference type="HOGENOM" id="CLU_1030987_0_0_1"/>
<accession>K5VPR7</accession>
<evidence type="ECO:0000256" key="1">
    <source>
        <dbReference type="SAM" id="Phobius"/>
    </source>
</evidence>
<sequence>MMTRRSIPDTLYQFIGSPMLIFISFIYRYLLLLHIASISYFKCLPETPNKTTPEAQLKLVPSCVVKLWTVSDVLCKGILALSFISHPLHNSNVATSAALAVTCACCLMSICLTRFMTWHVSIASTWPNAVQNWATLCSHRSGSRFSSTPMLLAAPVAWTVWASISATTLFFMVMYNGSIAVTLERYVEFVHNMKAIISGSRSSGAPTSPHTDEYQASLLVALTVGSVVVAGIMHTSLIITRFSQLGRPLSGEDRQEQECYYTAPSTPTSP</sequence>
<feature type="transmembrane region" description="Helical" evidence="1">
    <location>
        <begin position="150"/>
        <end position="175"/>
    </location>
</feature>
<name>K5VPR7_PHACS</name>
<feature type="transmembrane region" description="Helical" evidence="1">
    <location>
        <begin position="93"/>
        <end position="112"/>
    </location>
</feature>
<dbReference type="GeneID" id="18917549"/>
<evidence type="ECO:0000313" key="2">
    <source>
        <dbReference type="EMBL" id="EKM53448.1"/>
    </source>
</evidence>
<keyword evidence="1" id="KW-0812">Transmembrane</keyword>
<gene>
    <name evidence="2" type="ORF">PHACADRAFT_259840</name>
</gene>
<dbReference type="KEGG" id="pco:PHACADRAFT_259840"/>
<keyword evidence="1" id="KW-1133">Transmembrane helix</keyword>
<feature type="transmembrane region" description="Helical" evidence="1">
    <location>
        <begin position="20"/>
        <end position="41"/>
    </location>
</feature>
<dbReference type="AlphaFoldDB" id="K5VPR7"/>
<keyword evidence="3" id="KW-1185">Reference proteome</keyword>
<protein>
    <submittedName>
        <fullName evidence="2">Uncharacterized protein</fullName>
    </submittedName>
</protein>
<proteinExistence type="predicted"/>
<organism evidence="2 3">
    <name type="scientific">Phanerochaete carnosa (strain HHB-10118-sp)</name>
    <name type="common">White-rot fungus</name>
    <name type="synonym">Peniophora carnosa</name>
    <dbReference type="NCBI Taxonomy" id="650164"/>
    <lineage>
        <taxon>Eukaryota</taxon>
        <taxon>Fungi</taxon>
        <taxon>Dikarya</taxon>
        <taxon>Basidiomycota</taxon>
        <taxon>Agaricomycotina</taxon>
        <taxon>Agaricomycetes</taxon>
        <taxon>Polyporales</taxon>
        <taxon>Phanerochaetaceae</taxon>
        <taxon>Phanerochaete</taxon>
    </lineage>
</organism>
<keyword evidence="1" id="KW-0472">Membrane</keyword>
<dbReference type="InParanoid" id="K5VPR7"/>
<feature type="transmembrane region" description="Helical" evidence="1">
    <location>
        <begin position="216"/>
        <end position="239"/>
    </location>
</feature>
<dbReference type="RefSeq" id="XP_007398140.1">
    <property type="nucleotide sequence ID" value="XM_007398078.1"/>
</dbReference>
<reference evidence="2 3" key="1">
    <citation type="journal article" date="2012" name="BMC Genomics">
        <title>Comparative genomics of the white-rot fungi, Phanerochaete carnosa and P. chrysosporium, to elucidate the genetic basis of the distinct wood types they colonize.</title>
        <authorList>
            <person name="Suzuki H."/>
            <person name="MacDonald J."/>
            <person name="Syed K."/>
            <person name="Salamov A."/>
            <person name="Hori C."/>
            <person name="Aerts A."/>
            <person name="Henrissat B."/>
            <person name="Wiebenga A."/>
            <person name="vanKuyk P.A."/>
            <person name="Barry K."/>
            <person name="Lindquist E."/>
            <person name="LaButti K."/>
            <person name="Lapidus A."/>
            <person name="Lucas S."/>
            <person name="Coutinho P."/>
            <person name="Gong Y."/>
            <person name="Samejima M."/>
            <person name="Mahadevan R."/>
            <person name="Abou-Zaid M."/>
            <person name="de Vries R.P."/>
            <person name="Igarashi K."/>
            <person name="Yadav J.S."/>
            <person name="Grigoriev I.V."/>
            <person name="Master E.R."/>
        </authorList>
    </citation>
    <scope>NUCLEOTIDE SEQUENCE [LARGE SCALE GENOMIC DNA]</scope>
    <source>
        <strain evidence="2 3">HHB-10118-sp</strain>
    </source>
</reference>
<dbReference type="Proteomes" id="UP000008370">
    <property type="component" value="Unassembled WGS sequence"/>
</dbReference>
<evidence type="ECO:0000313" key="3">
    <source>
        <dbReference type="Proteomes" id="UP000008370"/>
    </source>
</evidence>
<dbReference type="EMBL" id="JH930474">
    <property type="protein sequence ID" value="EKM53448.1"/>
    <property type="molecule type" value="Genomic_DNA"/>
</dbReference>